<dbReference type="SUPFAM" id="SSF49401">
    <property type="entry name" value="Bacterial adhesins"/>
    <property type="match status" value="1"/>
</dbReference>
<feature type="signal peptide" evidence="1">
    <location>
        <begin position="1"/>
        <end position="23"/>
    </location>
</feature>
<feature type="chain" id="PRO_5041855200" evidence="1">
    <location>
        <begin position="24"/>
        <end position="160"/>
    </location>
</feature>
<dbReference type="EMBL" id="JAVIGA010000032">
    <property type="protein sequence ID" value="MDQ9129195.1"/>
    <property type="molecule type" value="Genomic_DNA"/>
</dbReference>
<reference evidence="5" key="1">
    <citation type="submission" date="2020-03" db="EMBL/GenBank/DDBJ databases">
        <title>Genome sequences of seven Enterobacteriaceae strains isolated from Canadian wastewater treatment facilities.</title>
        <authorList>
            <person name="Huang H."/>
            <person name="Chmara J.T."/>
            <person name="Duceppe M.-O."/>
        </authorList>
    </citation>
    <scope>NUCLEOTIDE SEQUENCE [LARGE SCALE GENOMIC DNA]</scope>
    <source>
        <strain evidence="5">Biosolid 3</strain>
    </source>
</reference>
<dbReference type="AlphaFoldDB" id="A0AAE7JRV1"/>
<dbReference type="GO" id="GO:0043709">
    <property type="term" value="P:cell adhesion involved in single-species biofilm formation"/>
    <property type="evidence" value="ECO:0007669"/>
    <property type="project" value="TreeGrafter"/>
</dbReference>
<dbReference type="InterPro" id="IPR008966">
    <property type="entry name" value="Adhesion_dom_sf"/>
</dbReference>
<dbReference type="Pfam" id="PF00419">
    <property type="entry name" value="Fimbrial"/>
    <property type="match status" value="1"/>
</dbReference>
<dbReference type="PANTHER" id="PTHR33420">
    <property type="entry name" value="FIMBRIAL SUBUNIT ELFA-RELATED"/>
    <property type="match status" value="1"/>
</dbReference>
<evidence type="ECO:0000259" key="2">
    <source>
        <dbReference type="Pfam" id="PF00419"/>
    </source>
</evidence>
<dbReference type="Gene3D" id="2.60.40.1090">
    <property type="entry name" value="Fimbrial-type adhesion domain"/>
    <property type="match status" value="1"/>
</dbReference>
<dbReference type="Proteomes" id="UP001224622">
    <property type="component" value="Unassembled WGS sequence"/>
</dbReference>
<evidence type="ECO:0000256" key="1">
    <source>
        <dbReference type="SAM" id="SignalP"/>
    </source>
</evidence>
<evidence type="ECO:0000313" key="3">
    <source>
        <dbReference type="EMBL" id="MDQ9129195.1"/>
    </source>
</evidence>
<dbReference type="RefSeq" id="WP_065683722.1">
    <property type="nucleotide sequence ID" value="NZ_CAMKUK010000009.1"/>
</dbReference>
<dbReference type="GO" id="GO:0009289">
    <property type="term" value="C:pilus"/>
    <property type="evidence" value="ECO:0007669"/>
    <property type="project" value="InterPro"/>
</dbReference>
<name>A0AAE7JRV1_SERFO</name>
<dbReference type="EMBL" id="CP054160">
    <property type="protein sequence ID" value="QKJ57096.1"/>
    <property type="molecule type" value="Genomic_DNA"/>
</dbReference>
<organism evidence="4 5">
    <name type="scientific">Serratia fonticola</name>
    <dbReference type="NCBI Taxonomy" id="47917"/>
    <lineage>
        <taxon>Bacteria</taxon>
        <taxon>Pseudomonadati</taxon>
        <taxon>Pseudomonadota</taxon>
        <taxon>Gammaproteobacteria</taxon>
        <taxon>Enterobacterales</taxon>
        <taxon>Yersiniaceae</taxon>
        <taxon>Serratia</taxon>
    </lineage>
</organism>
<accession>A0AAE7JRV1</accession>
<keyword evidence="1" id="KW-0732">Signal</keyword>
<evidence type="ECO:0000313" key="4">
    <source>
        <dbReference type="EMBL" id="QKJ57096.1"/>
    </source>
</evidence>
<proteinExistence type="predicted"/>
<sequence length="160" mass="17280">MINIWRQILISALVGFTVSNAYAVDMQFKGTLIEPPPCVVNGGQDINVSFDKVGINKIDGDSYRKEINFILDCIDSPPWTMSMTLSSSSVASFSSGTIQSTINGLGIKIYSDGKPIVFSQPILIDPARRPKLEAVPLSESGVTLSEGKFTASATLTVQYQ</sequence>
<dbReference type="InterPro" id="IPR000259">
    <property type="entry name" value="Adhesion_dom_fimbrial"/>
</dbReference>
<reference evidence="3" key="3">
    <citation type="submission" date="2023-08" db="EMBL/GenBank/DDBJ databases">
        <title>The Comparative Genomic Analysis of Yersiniaceae from Polar Regions.</title>
        <authorList>
            <person name="Goncharov A."/>
            <person name="Aslanov B."/>
            <person name="Kolodzhieva V."/>
            <person name="Azarov D."/>
            <person name="Mochov A."/>
            <person name="Lebedeva E."/>
        </authorList>
    </citation>
    <scope>NUCLEOTIDE SEQUENCE</scope>
    <source>
        <strain evidence="3">Vf</strain>
    </source>
</reference>
<dbReference type="PANTHER" id="PTHR33420:SF33">
    <property type="entry name" value="MINOR FIMBRIAL SUBUNIT"/>
    <property type="match status" value="1"/>
</dbReference>
<evidence type="ECO:0000313" key="5">
    <source>
        <dbReference type="Proteomes" id="UP000503464"/>
    </source>
</evidence>
<gene>
    <name evidence="4" type="ORF">G9399_00130</name>
    <name evidence="3" type="ORF">RDT67_22510</name>
</gene>
<reference evidence="4" key="2">
    <citation type="submission" date="2022-06" db="EMBL/GenBank/DDBJ databases">
        <title>Genome sequences of seven Enterobacteriaceae strains isolated from Canadian wastewater treatment facilities.</title>
        <authorList>
            <person name="Huang H."/>
            <person name="Chmara J.T."/>
            <person name="Duceppe M.-O."/>
        </authorList>
    </citation>
    <scope>NUCLEOTIDE SEQUENCE</scope>
    <source>
        <strain evidence="4">HH13</strain>
    </source>
</reference>
<protein>
    <submittedName>
        <fullName evidence="4">Fimbrial protein</fullName>
    </submittedName>
</protein>
<feature type="domain" description="Fimbrial-type adhesion" evidence="2">
    <location>
        <begin position="27"/>
        <end position="160"/>
    </location>
</feature>
<dbReference type="Proteomes" id="UP000503464">
    <property type="component" value="Chromosome"/>
</dbReference>
<dbReference type="InterPro" id="IPR050263">
    <property type="entry name" value="Bact_Fimbrial_Adh_Pro"/>
</dbReference>
<dbReference type="InterPro" id="IPR036937">
    <property type="entry name" value="Adhesion_dom_fimbrial_sf"/>
</dbReference>